<name>G2Z0F4_FLABF</name>
<protein>
    <submittedName>
        <fullName evidence="1">Uncharacterized protein</fullName>
    </submittedName>
</protein>
<dbReference type="KEGG" id="fbr:FBFL15_1261"/>
<evidence type="ECO:0000313" key="1">
    <source>
        <dbReference type="EMBL" id="CCB69345.1"/>
    </source>
</evidence>
<gene>
    <name evidence="1" type="ordered locus">FBFL15_1261</name>
</gene>
<reference evidence="1 2" key="1">
    <citation type="journal article" date="2011" name="Appl. Environ. Microbiol.">
        <title>Complete genome sequence of the fish pathogen Flavobacterium branchiophilum.</title>
        <authorList>
            <consortium name="1:IP"/>
            <consortium name="Microbial Evolutionary Genomics,F-75015 Paris"/>
            <consortium name="France 2:CNRS"/>
            <consortium name="URA2171"/>
            <consortium name="F-75015 Paris,France 3:Unite de Virologie et Immunologie Mol."/>
            <consortium name="INRA,78352 Jouy en Josas Cedex"/>
            <consortium name="France. 4:Unite de Mathemathique"/>
            <consortium name="Informatique et Genome,INRA"/>
            <consortium name="78352 Jouy en Josas Cedex"/>
            <consortium name="France. 5:CEA/Genoscope"/>
            <consortium name="Evry"/>
            <consortium name="France"/>
            <person name="Touchon M."/>
            <person name="Barbier P."/>
            <person name="Bernardet J.F."/>
            <person name="Loux V."/>
            <person name="Vacherie B."/>
            <person name="Barbe V."/>
            <person name="Rocha E.P."/>
            <person name="Duchaud E."/>
        </authorList>
    </citation>
    <scope>NUCLEOTIDE SEQUENCE [LARGE SCALE GENOMIC DNA]</scope>
    <source>
        <strain evidence="1 2">FL-15</strain>
    </source>
</reference>
<dbReference type="AlphaFoldDB" id="G2Z0F4"/>
<dbReference type="Proteomes" id="UP000009186">
    <property type="component" value="Chromosome"/>
</dbReference>
<evidence type="ECO:0000313" key="2">
    <source>
        <dbReference type="Proteomes" id="UP000009186"/>
    </source>
</evidence>
<keyword evidence="2" id="KW-1185">Reference proteome</keyword>
<dbReference type="HOGENOM" id="CLU_1407064_0_0_10"/>
<dbReference type="eggNOG" id="COG4884">
    <property type="taxonomic scope" value="Bacteria"/>
</dbReference>
<dbReference type="EMBL" id="FQ859183">
    <property type="protein sequence ID" value="CCB69345.1"/>
    <property type="molecule type" value="Genomic_DNA"/>
</dbReference>
<accession>G2Z0F4</accession>
<sequence length="187" mass="22270">MLEKKYYYDDEDTEVPARETSHPKFLKYCGEDEFYFDLEDGYSPFANAEGADTLTLLEEWYYSNENCDEPIDFLKYVIETEMDYETEHMEVTDRAEILKIFKNDKKDTILVMDNVLIAVSFAQYKISGELNPEFKRLTLIAIDRQKIITQFQLDNIKNKVAEQEDVEEFEYNLYVLDRMKSDLNLFD</sequence>
<dbReference type="RefSeq" id="WP_014083812.1">
    <property type="nucleotide sequence ID" value="NC_016001.1"/>
</dbReference>
<organism evidence="1 2">
    <name type="scientific">Flavobacterium branchiophilum (strain FL-15)</name>
    <dbReference type="NCBI Taxonomy" id="1034807"/>
    <lineage>
        <taxon>Bacteria</taxon>
        <taxon>Pseudomonadati</taxon>
        <taxon>Bacteroidota</taxon>
        <taxon>Flavobacteriia</taxon>
        <taxon>Flavobacteriales</taxon>
        <taxon>Flavobacteriaceae</taxon>
        <taxon>Flavobacterium</taxon>
    </lineage>
</organism>
<proteinExistence type="predicted"/>